<dbReference type="Proteomes" id="UP001234202">
    <property type="component" value="Unassembled WGS sequence"/>
</dbReference>
<comment type="caution">
    <text evidence="1">The sequence shown here is derived from an EMBL/GenBank/DDBJ whole genome shotgun (WGS) entry which is preliminary data.</text>
</comment>
<organism evidence="1 2">
    <name type="scientific">Naganishia onofrii</name>
    <dbReference type="NCBI Taxonomy" id="1851511"/>
    <lineage>
        <taxon>Eukaryota</taxon>
        <taxon>Fungi</taxon>
        <taxon>Dikarya</taxon>
        <taxon>Basidiomycota</taxon>
        <taxon>Agaricomycotina</taxon>
        <taxon>Tremellomycetes</taxon>
        <taxon>Filobasidiales</taxon>
        <taxon>Filobasidiaceae</taxon>
        <taxon>Naganishia</taxon>
    </lineage>
</organism>
<evidence type="ECO:0000313" key="1">
    <source>
        <dbReference type="EMBL" id="KAJ9124573.1"/>
    </source>
</evidence>
<accession>A0ACC2XL39</accession>
<sequence>MSYYPNQQNTYPQQQQQPYGAPPPPPQQGYPAYNQPPHQPQGGYGGAGGGYDTGYGAQGAGYGGGGYAPPPPPLNTGYAPTNTGYAAPTTGYAQPNTAYAPPAPVGGYAPPAPVGGYGYGQPPIHAAPPPMNHVQQQPMNGYAAPPLPISTYSHNPSAPIYFLRTTIPSPPPATPIQPAAIGYDPQPDIEKLRKATKGFGTDEKVLIEVLGRVDPWQVDCLRRGFEAAVGKELRRVVEKETSGWLEFGLVLLVLGPLLGDLHLLNRACAGAGTHEDLLNELLLCRTNQEIHLLKEGYQRVYGKDLTSVVRGELSMKTERMFMMALAGARDENPMVVHAAVHADVQALHNAGSGRLGTDEITICGILLQRSDAHLTALAQAYQQRYRTPLSKAIRSEFSGHMADALYYIARGAETSQAIERDVEYLYDSMSGMGTKDERLVYRVVRGHWCKPRWEDVKRVYKAKYGKSLASAIKGETSGKYERMLVTLCE</sequence>
<keyword evidence="2" id="KW-1185">Reference proteome</keyword>
<dbReference type="EMBL" id="JASBWV010000010">
    <property type="protein sequence ID" value="KAJ9124573.1"/>
    <property type="molecule type" value="Genomic_DNA"/>
</dbReference>
<gene>
    <name evidence="1" type="ORF">QFC24_003365</name>
</gene>
<proteinExistence type="predicted"/>
<evidence type="ECO:0000313" key="2">
    <source>
        <dbReference type="Proteomes" id="UP001234202"/>
    </source>
</evidence>
<protein>
    <submittedName>
        <fullName evidence="1">Uncharacterized protein</fullName>
    </submittedName>
</protein>
<reference evidence="1" key="1">
    <citation type="submission" date="2023-04" db="EMBL/GenBank/DDBJ databases">
        <title>Draft Genome sequencing of Naganishia species isolated from polar environments using Oxford Nanopore Technology.</title>
        <authorList>
            <person name="Leo P."/>
            <person name="Venkateswaran K."/>
        </authorList>
    </citation>
    <scope>NUCLEOTIDE SEQUENCE</scope>
    <source>
        <strain evidence="1">DBVPG 5303</strain>
    </source>
</reference>
<name>A0ACC2XL39_9TREE</name>